<accession>A0A1G1WWH2</accession>
<feature type="transmembrane region" description="Helical" evidence="1">
    <location>
        <begin position="7"/>
        <end position="29"/>
    </location>
</feature>
<dbReference type="EMBL" id="MHDA01000024">
    <property type="protein sequence ID" value="OGY32044.1"/>
    <property type="molecule type" value="Genomic_DNA"/>
</dbReference>
<dbReference type="InterPro" id="IPR045155">
    <property type="entry name" value="Beta-lactam_cat"/>
</dbReference>
<sequence length="287" mass="32259">MKQKLPVVVIIILILILAGLLIYAGYFFVKKRGVPEPPSQSSKLSEEERVARREALLETIQEITKGESAGTEFSVGIYDLKRDEYFGYNDEKAQHAASVSKVLTAVYIYDLAEKGKVNLGEPMGLYNIETQIQFLINQSSPDSWDLLDTRFKPEDQTTFAKKIGLTASNIRLGKNLMSVKDVTLLFKKLAQGELLSESSRTKLFSYMQNTETEVYFSPSFKRADVKFYHKTGQIGGEAHDAAIVEYKPNPFVLVVFSNNNVSPNITGRGKIMELTAQTVLEYFSQIN</sequence>
<proteinExistence type="predicted"/>
<feature type="domain" description="Beta-lactamase class A catalytic" evidence="2">
    <location>
        <begin position="149"/>
        <end position="256"/>
    </location>
</feature>
<keyword evidence="1" id="KW-0472">Membrane</keyword>
<dbReference type="Pfam" id="PF13354">
    <property type="entry name" value="Beta-lactamase2"/>
    <property type="match status" value="2"/>
</dbReference>
<evidence type="ECO:0000313" key="3">
    <source>
        <dbReference type="EMBL" id="OGY32044.1"/>
    </source>
</evidence>
<dbReference type="Gene3D" id="3.40.710.10">
    <property type="entry name" value="DD-peptidase/beta-lactamase superfamily"/>
    <property type="match status" value="1"/>
</dbReference>
<protein>
    <recommendedName>
        <fullName evidence="2">Beta-lactamase class A catalytic domain-containing protein</fullName>
    </recommendedName>
</protein>
<dbReference type="GO" id="GO:0046677">
    <property type="term" value="P:response to antibiotic"/>
    <property type="evidence" value="ECO:0007669"/>
    <property type="project" value="InterPro"/>
</dbReference>
<name>A0A1G1WWH2_9BACT</name>
<dbReference type="SUPFAM" id="SSF56601">
    <property type="entry name" value="beta-lactamase/transpeptidase-like"/>
    <property type="match status" value="1"/>
</dbReference>
<dbReference type="PANTHER" id="PTHR35333:SF3">
    <property type="entry name" value="BETA-LACTAMASE-TYPE TRANSPEPTIDASE FOLD CONTAINING PROTEIN"/>
    <property type="match status" value="1"/>
</dbReference>
<comment type="caution">
    <text evidence="3">The sequence shown here is derived from an EMBL/GenBank/DDBJ whole genome shotgun (WGS) entry which is preliminary data.</text>
</comment>
<dbReference type="PANTHER" id="PTHR35333">
    <property type="entry name" value="BETA-LACTAMASE"/>
    <property type="match status" value="1"/>
</dbReference>
<evidence type="ECO:0000259" key="2">
    <source>
        <dbReference type="Pfam" id="PF13354"/>
    </source>
</evidence>
<organism evidence="3 4">
    <name type="scientific">Candidatus Woykebacteria bacterium RIFCSPLOWO2_01_FULL_41_12</name>
    <dbReference type="NCBI Taxonomy" id="1802604"/>
    <lineage>
        <taxon>Bacteria</taxon>
        <taxon>Candidatus Woykeibacteriota</taxon>
    </lineage>
</organism>
<evidence type="ECO:0000313" key="4">
    <source>
        <dbReference type="Proteomes" id="UP000179279"/>
    </source>
</evidence>
<evidence type="ECO:0000256" key="1">
    <source>
        <dbReference type="SAM" id="Phobius"/>
    </source>
</evidence>
<keyword evidence="1" id="KW-1133">Transmembrane helix</keyword>
<dbReference type="InterPro" id="IPR000871">
    <property type="entry name" value="Beta-lactam_class-A"/>
</dbReference>
<reference evidence="3 4" key="1">
    <citation type="journal article" date="2016" name="Nat. Commun.">
        <title>Thousands of microbial genomes shed light on interconnected biogeochemical processes in an aquifer system.</title>
        <authorList>
            <person name="Anantharaman K."/>
            <person name="Brown C.T."/>
            <person name="Hug L.A."/>
            <person name="Sharon I."/>
            <person name="Castelle C.J."/>
            <person name="Probst A.J."/>
            <person name="Thomas B.C."/>
            <person name="Singh A."/>
            <person name="Wilkins M.J."/>
            <person name="Karaoz U."/>
            <person name="Brodie E.L."/>
            <person name="Williams K.H."/>
            <person name="Hubbard S.S."/>
            <person name="Banfield J.F."/>
        </authorList>
    </citation>
    <scope>NUCLEOTIDE SEQUENCE [LARGE SCALE GENOMIC DNA]</scope>
</reference>
<feature type="domain" description="Beta-lactamase class A catalytic" evidence="2">
    <location>
        <begin position="75"/>
        <end position="123"/>
    </location>
</feature>
<dbReference type="GO" id="GO:0030655">
    <property type="term" value="P:beta-lactam antibiotic catabolic process"/>
    <property type="evidence" value="ECO:0007669"/>
    <property type="project" value="InterPro"/>
</dbReference>
<gene>
    <name evidence="3" type="ORF">A3A57_02905</name>
</gene>
<dbReference type="InterPro" id="IPR012338">
    <property type="entry name" value="Beta-lactam/transpept-like"/>
</dbReference>
<keyword evidence="1" id="KW-0812">Transmembrane</keyword>
<dbReference type="AlphaFoldDB" id="A0A1G1WWH2"/>
<dbReference type="Proteomes" id="UP000179279">
    <property type="component" value="Unassembled WGS sequence"/>
</dbReference>
<dbReference type="GO" id="GO:0008800">
    <property type="term" value="F:beta-lactamase activity"/>
    <property type="evidence" value="ECO:0007669"/>
    <property type="project" value="InterPro"/>
</dbReference>